<keyword evidence="5" id="KW-0326">Glycosidase</keyword>
<evidence type="ECO:0000313" key="5">
    <source>
        <dbReference type="EMBL" id="KRG69548.1"/>
    </source>
</evidence>
<dbReference type="Proteomes" id="UP000052052">
    <property type="component" value="Unassembled WGS sequence"/>
</dbReference>
<keyword evidence="1 5" id="KW-0378">Hydrolase</keyword>
<dbReference type="Gene3D" id="3.40.50.1820">
    <property type="entry name" value="alpha/beta hydrolase"/>
    <property type="match status" value="1"/>
</dbReference>
<dbReference type="PANTHER" id="PTHR48081">
    <property type="entry name" value="AB HYDROLASE SUPERFAMILY PROTEIN C4A8.06C"/>
    <property type="match status" value="1"/>
</dbReference>
<dbReference type="AlphaFoldDB" id="A0A0R0CHZ7"/>
<feature type="region of interest" description="Disordered" evidence="2">
    <location>
        <begin position="241"/>
        <end position="266"/>
    </location>
</feature>
<protein>
    <submittedName>
        <fullName evidence="5">Xylanase</fullName>
    </submittedName>
</protein>
<dbReference type="Pfam" id="PF20434">
    <property type="entry name" value="BD-FAE"/>
    <property type="match status" value="1"/>
</dbReference>
<reference evidence="5 6" key="1">
    <citation type="submission" date="2015-05" db="EMBL/GenBank/DDBJ databases">
        <title>Genome sequencing and analysis of members of genus Stenotrophomonas.</title>
        <authorList>
            <person name="Patil P.P."/>
            <person name="Midha S."/>
            <person name="Patil P.B."/>
        </authorList>
    </citation>
    <scope>NUCLEOTIDE SEQUENCE [LARGE SCALE GENOMIC DNA]</scope>
    <source>
        <strain evidence="5 6">DSM 21858</strain>
    </source>
</reference>
<organism evidence="5 6">
    <name type="scientific">Pseudoxanthomonas dokdonensis</name>
    <dbReference type="NCBI Taxonomy" id="344882"/>
    <lineage>
        <taxon>Bacteria</taxon>
        <taxon>Pseudomonadati</taxon>
        <taxon>Pseudomonadota</taxon>
        <taxon>Gammaproteobacteria</taxon>
        <taxon>Lysobacterales</taxon>
        <taxon>Lysobacteraceae</taxon>
        <taxon>Pseudoxanthomonas</taxon>
    </lineage>
</organism>
<keyword evidence="5" id="KW-0858">Xylan degradation</keyword>
<comment type="caution">
    <text evidence="5">The sequence shown here is derived from an EMBL/GenBank/DDBJ whole genome shotgun (WGS) entry which is preliminary data.</text>
</comment>
<evidence type="ECO:0000256" key="3">
    <source>
        <dbReference type="SAM" id="SignalP"/>
    </source>
</evidence>
<feature type="signal peptide" evidence="3">
    <location>
        <begin position="1"/>
        <end position="36"/>
    </location>
</feature>
<evidence type="ECO:0000313" key="6">
    <source>
        <dbReference type="Proteomes" id="UP000052052"/>
    </source>
</evidence>
<dbReference type="STRING" id="344882.ABB29_08685"/>
<keyword evidence="6" id="KW-1185">Reference proteome</keyword>
<dbReference type="InterPro" id="IPR049492">
    <property type="entry name" value="BD-FAE-like_dom"/>
</dbReference>
<dbReference type="InterPro" id="IPR029058">
    <property type="entry name" value="AB_hydrolase_fold"/>
</dbReference>
<evidence type="ECO:0000256" key="2">
    <source>
        <dbReference type="SAM" id="MobiDB-lite"/>
    </source>
</evidence>
<proteinExistence type="predicted"/>
<sequence length="351" mass="37811">MHYRKRRPAAGFNRQVASRTLAWLALAISLSAGVQAAAETVASETPTEAASRIPLWPDGLAPADVALADAQRIVERSRDPSLPDRAMTRISQPYLVVYRPASPNGAALLVTPGGGYARVVLDKEGSALVPAFVDHGGYTLFVLRYRLPGEGHPQAADVPLADAQRAMRLVRAHAAEFAIDPRRIGVMGFSAGGHVAASLATRFDESVYPAVDDSDALSARPDLQLLIYPVIGMDPSIAHPGSRTQLLGNHPDAAQESRYSPQRHVGRQTPPAFLLHAQDDEVVPVANTQAYLQALLQAQVPVEAHIFPVGGHGFGVRGIADSPLRAWPRLAMDWMQWQFQQNTKTDTGAAR</sequence>
<keyword evidence="3" id="KW-0732">Signal</keyword>
<feature type="chain" id="PRO_5006394141" evidence="3">
    <location>
        <begin position="37"/>
        <end position="351"/>
    </location>
</feature>
<dbReference type="PATRIC" id="fig|344882.3.peg.3096"/>
<dbReference type="EMBL" id="LDJL01000009">
    <property type="protein sequence ID" value="KRG69548.1"/>
    <property type="molecule type" value="Genomic_DNA"/>
</dbReference>
<feature type="domain" description="BD-FAE-like" evidence="4">
    <location>
        <begin position="111"/>
        <end position="292"/>
    </location>
</feature>
<keyword evidence="5" id="KW-0119">Carbohydrate metabolism</keyword>
<keyword evidence="5" id="KW-0624">Polysaccharide degradation</keyword>
<dbReference type="InterPro" id="IPR050300">
    <property type="entry name" value="GDXG_lipolytic_enzyme"/>
</dbReference>
<dbReference type="SUPFAM" id="SSF53474">
    <property type="entry name" value="alpha/beta-Hydrolases"/>
    <property type="match status" value="1"/>
</dbReference>
<evidence type="ECO:0000256" key="1">
    <source>
        <dbReference type="ARBA" id="ARBA00022801"/>
    </source>
</evidence>
<accession>A0A0R0CHZ7</accession>
<dbReference type="OrthoDB" id="9771666at2"/>
<gene>
    <name evidence="5" type="ORF">ABB29_08685</name>
</gene>
<dbReference type="RefSeq" id="WP_083487701.1">
    <property type="nucleotide sequence ID" value="NZ_LDJL01000009.1"/>
</dbReference>
<dbReference type="GO" id="GO:0045493">
    <property type="term" value="P:xylan catabolic process"/>
    <property type="evidence" value="ECO:0007669"/>
    <property type="project" value="UniProtKB-KW"/>
</dbReference>
<name>A0A0R0CHZ7_9GAMM</name>
<dbReference type="GO" id="GO:0016798">
    <property type="term" value="F:hydrolase activity, acting on glycosyl bonds"/>
    <property type="evidence" value="ECO:0007669"/>
    <property type="project" value="UniProtKB-KW"/>
</dbReference>
<dbReference type="PANTHER" id="PTHR48081:SF6">
    <property type="entry name" value="PEPTIDASE S9 PROLYL OLIGOPEPTIDASE CATALYTIC DOMAIN-CONTAINING PROTEIN"/>
    <property type="match status" value="1"/>
</dbReference>
<evidence type="ECO:0000259" key="4">
    <source>
        <dbReference type="Pfam" id="PF20434"/>
    </source>
</evidence>